<protein>
    <submittedName>
        <fullName evidence="2">PTS IIA-like nitrogen-regulatory protein PtsN</fullName>
    </submittedName>
</protein>
<accession>D1AVN5</accession>
<evidence type="ECO:0000259" key="1">
    <source>
        <dbReference type="PROSITE" id="PS51094"/>
    </source>
</evidence>
<evidence type="ECO:0000313" key="3">
    <source>
        <dbReference type="Proteomes" id="UP000002072"/>
    </source>
</evidence>
<dbReference type="InterPro" id="IPR016152">
    <property type="entry name" value="PTrfase/Anion_transptr"/>
</dbReference>
<organism evidence="2 3">
    <name type="scientific">Streptobacillus moniliformis (strain ATCC 14647 / DSM 12112 / NCTC 10651 / 9901)</name>
    <dbReference type="NCBI Taxonomy" id="519441"/>
    <lineage>
        <taxon>Bacteria</taxon>
        <taxon>Fusobacteriati</taxon>
        <taxon>Fusobacteriota</taxon>
        <taxon>Fusobacteriia</taxon>
        <taxon>Fusobacteriales</taxon>
        <taxon>Leptotrichiaceae</taxon>
        <taxon>Streptobacillus</taxon>
    </lineage>
</organism>
<dbReference type="InterPro" id="IPR002178">
    <property type="entry name" value="PTS_EIIA_type-2_dom"/>
</dbReference>
<dbReference type="eggNOG" id="COG1762">
    <property type="taxonomic scope" value="Bacteria"/>
</dbReference>
<dbReference type="Gene3D" id="3.40.930.10">
    <property type="entry name" value="Mannitol-specific EII, Chain A"/>
    <property type="match status" value="1"/>
</dbReference>
<dbReference type="SUPFAM" id="SSF55804">
    <property type="entry name" value="Phoshotransferase/anion transport protein"/>
    <property type="match status" value="1"/>
</dbReference>
<dbReference type="Pfam" id="PF00359">
    <property type="entry name" value="PTS_EIIA_2"/>
    <property type="match status" value="1"/>
</dbReference>
<dbReference type="InterPro" id="IPR051541">
    <property type="entry name" value="PTS_SugarTrans_NitroReg"/>
</dbReference>
<dbReference type="STRING" id="519441.Smon_1350"/>
<proteinExistence type="predicted"/>
<dbReference type="Proteomes" id="UP000002072">
    <property type="component" value="Chromosome"/>
</dbReference>
<gene>
    <name evidence="2" type="ordered locus">Smon_1350</name>
</gene>
<dbReference type="AlphaFoldDB" id="D1AVN5"/>
<dbReference type="GeneID" id="29674234"/>
<dbReference type="RefSeq" id="WP_012859341.1">
    <property type="nucleotide sequence ID" value="NC_013515.1"/>
</dbReference>
<keyword evidence="3" id="KW-1185">Reference proteome</keyword>
<evidence type="ECO:0000313" key="2">
    <source>
        <dbReference type="EMBL" id="ACZ01795.1"/>
    </source>
</evidence>
<dbReference type="HOGENOM" id="CLU_072531_5_0_0"/>
<dbReference type="PANTHER" id="PTHR47738:SF2">
    <property type="entry name" value="PTS SYSTEM FRUCTOSE-LIKE EIIA COMPONENT"/>
    <property type="match status" value="1"/>
</dbReference>
<dbReference type="OrthoDB" id="95460at2"/>
<dbReference type="KEGG" id="smf:Smon_1350"/>
<dbReference type="EMBL" id="CP001779">
    <property type="protein sequence ID" value="ACZ01795.1"/>
    <property type="molecule type" value="Genomic_DNA"/>
</dbReference>
<name>D1AVN5_STRM9</name>
<sequence>MKIVEKDNIIINSNKINKENIIENMISSLNLDIEISENIKNEIMIREKIDNTVLGFGFAIPHCKSKYINESKVVYLKSLTNIIWDKEEEPVNHVFMILVPENNVGEHIDILKDISSKIIDKNFRNKLNILEDKIEIEKILNS</sequence>
<reference evidence="2 3" key="1">
    <citation type="journal article" date="2009" name="Stand. Genomic Sci.">
        <title>Complete genome sequence of Streptobacillus moniliformis type strain (9901T).</title>
        <authorList>
            <person name="Nolan M."/>
            <person name="Gronow S."/>
            <person name="Lapidus A."/>
            <person name="Ivanova N."/>
            <person name="Copeland A."/>
            <person name="Lucas S."/>
            <person name="Del Rio T.G."/>
            <person name="Chen F."/>
            <person name="Tice H."/>
            <person name="Pitluck S."/>
            <person name="Cheng J.F."/>
            <person name="Sims D."/>
            <person name="Meincke L."/>
            <person name="Bruce D."/>
            <person name="Goodwin L."/>
            <person name="Brettin T."/>
            <person name="Han C."/>
            <person name="Detter J.C."/>
            <person name="Ovchinikova G."/>
            <person name="Pati A."/>
            <person name="Mavromatis K."/>
            <person name="Mikhailova N."/>
            <person name="Chen A."/>
            <person name="Palaniappan K."/>
            <person name="Land M."/>
            <person name="Hauser L."/>
            <person name="Chang Y.J."/>
            <person name="Jeffries C.D."/>
            <person name="Rohde M."/>
            <person name="Sproer C."/>
            <person name="Goker M."/>
            <person name="Bristow J."/>
            <person name="Eisen J.A."/>
            <person name="Markowitz V."/>
            <person name="Hugenholtz P."/>
            <person name="Kyrpides N.C."/>
            <person name="Klenk H.P."/>
            <person name="Chain P."/>
        </authorList>
    </citation>
    <scope>NUCLEOTIDE SEQUENCE [LARGE SCALE GENOMIC DNA]</scope>
    <source>
        <strain evidence="3">ATCC 14647 / DSM 12112 / NCTC 10651 / 9901</strain>
    </source>
</reference>
<dbReference type="PROSITE" id="PS51094">
    <property type="entry name" value="PTS_EIIA_TYPE_2"/>
    <property type="match status" value="1"/>
</dbReference>
<feature type="domain" description="PTS EIIA type-2" evidence="1">
    <location>
        <begin position="2"/>
        <end position="142"/>
    </location>
</feature>
<dbReference type="PANTHER" id="PTHR47738">
    <property type="entry name" value="PTS SYSTEM FRUCTOSE-LIKE EIIA COMPONENT-RELATED"/>
    <property type="match status" value="1"/>
</dbReference>